<dbReference type="RefSeq" id="WP_134673387.1">
    <property type="nucleotide sequence ID" value="NZ_SPUH01000001.1"/>
</dbReference>
<feature type="domain" description="Nudix hydrolase" evidence="7">
    <location>
        <begin position="8"/>
        <end position="137"/>
    </location>
</feature>
<evidence type="ECO:0000256" key="2">
    <source>
        <dbReference type="ARBA" id="ARBA00007608"/>
    </source>
</evidence>
<dbReference type="AlphaFoldDB" id="A0A4Z1R2X4"/>
<keyword evidence="5 6" id="KW-0378">Hydrolase</keyword>
<evidence type="ECO:0000256" key="3">
    <source>
        <dbReference type="ARBA" id="ARBA00011245"/>
    </source>
</evidence>
<evidence type="ECO:0000256" key="6">
    <source>
        <dbReference type="RuleBase" id="RU364043"/>
    </source>
</evidence>
<sequence>MNARRDLSGQPAVTVATLVVDDGRLLCVEETAAGALVINQPAGHLDPGESLADGAVRETLEETGWTVRLTHLVGVYQWTAEDGQPFLRFAFAAVPVSHDPARPLDRGIERALWLTPAQLRQAQARHRSPLVARTVEDFLAGRRYPLDLVTYLP</sequence>
<evidence type="ECO:0000256" key="5">
    <source>
        <dbReference type="ARBA" id="ARBA00022801"/>
    </source>
</evidence>
<dbReference type="InterPro" id="IPR015797">
    <property type="entry name" value="NUDIX_hydrolase-like_dom_sf"/>
</dbReference>
<dbReference type="PROSITE" id="PS51462">
    <property type="entry name" value="NUDIX"/>
    <property type="match status" value="1"/>
</dbReference>
<dbReference type="Gene3D" id="3.90.79.10">
    <property type="entry name" value="Nucleoside Triphosphate Pyrophosphohydrolase"/>
    <property type="match status" value="1"/>
</dbReference>
<evidence type="ECO:0000313" key="9">
    <source>
        <dbReference type="Proteomes" id="UP000298681"/>
    </source>
</evidence>
<protein>
    <recommendedName>
        <fullName evidence="4 6">Phosphatase NudJ</fullName>
        <ecNumber evidence="6">3.6.1.-</ecNumber>
    </recommendedName>
</protein>
<dbReference type="Proteomes" id="UP000298681">
    <property type="component" value="Unassembled WGS sequence"/>
</dbReference>
<dbReference type="PROSITE" id="PS00893">
    <property type="entry name" value="NUDIX_BOX"/>
    <property type="match status" value="1"/>
</dbReference>
<dbReference type="GO" id="GO:0017110">
    <property type="term" value="F:nucleoside diphosphate phosphatase activity"/>
    <property type="evidence" value="ECO:0007669"/>
    <property type="project" value="InterPro"/>
</dbReference>
<dbReference type="GO" id="GO:0004787">
    <property type="term" value="F:thiamine diphosphate phosphatase activity"/>
    <property type="evidence" value="ECO:0007669"/>
    <property type="project" value="InterPro"/>
</dbReference>
<dbReference type="SUPFAM" id="SSF55811">
    <property type="entry name" value="Nudix"/>
    <property type="match status" value="1"/>
</dbReference>
<dbReference type="EC" id="3.6.1.-" evidence="6"/>
<evidence type="ECO:0000259" key="7">
    <source>
        <dbReference type="PROSITE" id="PS51462"/>
    </source>
</evidence>
<comment type="caution">
    <text evidence="8">The sequence shown here is derived from an EMBL/GenBank/DDBJ whole genome shotgun (WGS) entry which is preliminary data.</text>
</comment>
<organism evidence="8 9">
    <name type="scientific">Luteimonas yindakuii</name>
    <dbReference type="NCBI Taxonomy" id="2565782"/>
    <lineage>
        <taxon>Bacteria</taxon>
        <taxon>Pseudomonadati</taxon>
        <taxon>Pseudomonadota</taxon>
        <taxon>Gammaproteobacteria</taxon>
        <taxon>Lysobacterales</taxon>
        <taxon>Lysobacteraceae</taxon>
        <taxon>Luteimonas</taxon>
    </lineage>
</organism>
<dbReference type="InterPro" id="IPR020084">
    <property type="entry name" value="NUDIX_hydrolase_CS"/>
</dbReference>
<evidence type="ECO:0000313" key="8">
    <source>
        <dbReference type="EMBL" id="TKS54004.1"/>
    </source>
</evidence>
<accession>A0A4Z1R2X4</accession>
<comment type="similarity">
    <text evidence="2 6">Belongs to the Nudix hydrolase family. NudJ subfamily.</text>
</comment>
<dbReference type="PANTHER" id="PTHR43222:SF11">
    <property type="entry name" value="PHOSPHATASE NUDJ"/>
    <property type="match status" value="1"/>
</dbReference>
<dbReference type="PANTHER" id="PTHR43222">
    <property type="entry name" value="NUDIX HYDROLASE 23"/>
    <property type="match status" value="1"/>
</dbReference>
<dbReference type="EMBL" id="SPUH01000001">
    <property type="protein sequence ID" value="TKS54004.1"/>
    <property type="molecule type" value="Genomic_DNA"/>
</dbReference>
<comment type="cofactor">
    <cofactor evidence="1 6">
        <name>Mg(2+)</name>
        <dbReference type="ChEBI" id="CHEBI:18420"/>
    </cofactor>
</comment>
<dbReference type="CDD" id="cd03675">
    <property type="entry name" value="NUDIX_Hydrolase"/>
    <property type="match status" value="1"/>
</dbReference>
<gene>
    <name evidence="6" type="primary">nudJ</name>
    <name evidence="8" type="ORF">E4582_03930</name>
</gene>
<evidence type="ECO:0000256" key="4">
    <source>
        <dbReference type="ARBA" id="ARBA00015552"/>
    </source>
</evidence>
<reference evidence="8 9" key="1">
    <citation type="submission" date="2019-01" db="EMBL/GenBank/DDBJ databases">
        <authorList>
            <person name="Zhang S."/>
        </authorList>
    </citation>
    <scope>NUCLEOTIDE SEQUENCE [LARGE SCALE GENOMIC DNA]</scope>
    <source>
        <strain evidence="8 9">1626</strain>
    </source>
</reference>
<name>A0A4Z1R2X4_9GAMM</name>
<dbReference type="GO" id="GO:0017111">
    <property type="term" value="F:ribonucleoside triphosphate phosphatase activity"/>
    <property type="evidence" value="ECO:0007669"/>
    <property type="project" value="InterPro"/>
</dbReference>
<keyword evidence="9" id="KW-1185">Reference proteome</keyword>
<keyword evidence="6" id="KW-0460">Magnesium</keyword>
<proteinExistence type="inferred from homology"/>
<dbReference type="InterPro" id="IPR033713">
    <property type="entry name" value="NudJ"/>
</dbReference>
<dbReference type="InterPro" id="IPR000086">
    <property type="entry name" value="NUDIX_hydrolase_dom"/>
</dbReference>
<dbReference type="Pfam" id="PF00293">
    <property type="entry name" value="NUDIX"/>
    <property type="match status" value="1"/>
</dbReference>
<evidence type="ECO:0000256" key="1">
    <source>
        <dbReference type="ARBA" id="ARBA00001946"/>
    </source>
</evidence>
<comment type="subunit">
    <text evidence="3 6">Monomer.</text>
</comment>